<accession>A0AAD9VM25</accession>
<dbReference type="Gene3D" id="1.10.150.130">
    <property type="match status" value="1"/>
</dbReference>
<evidence type="ECO:0000313" key="2">
    <source>
        <dbReference type="EMBL" id="KAK2578780.1"/>
    </source>
</evidence>
<protein>
    <submittedName>
        <fullName evidence="2">Uncharacterized protein</fullName>
    </submittedName>
</protein>
<proteinExistence type="predicted"/>
<dbReference type="AlphaFoldDB" id="A0AAD9VM25"/>
<sequence length="129" mass="14721">MAAPYNGGRQIVRKAFIRKKAPLASVDILIASLSEASLRQYESGFKKWWDFYANEEIDPFSCSTNNVLLFLTREFEKGASYLQFAELLRISGFFNSRAGIRKRRKSSTLISRYNKIKTGSSEIRLDLGP</sequence>
<evidence type="ECO:0000256" key="1">
    <source>
        <dbReference type="ARBA" id="ARBA00023125"/>
    </source>
</evidence>
<evidence type="ECO:0000313" key="3">
    <source>
        <dbReference type="Proteomes" id="UP001258017"/>
    </source>
</evidence>
<name>A0AAD9VM25_9HYME</name>
<reference evidence="2" key="2">
    <citation type="journal article" date="2023" name="Commun. Biol.">
        <title>Intrasexual cuticular hydrocarbon dimorphism in a wasp sheds light on hydrocarbon biosynthesis genes in Hymenoptera.</title>
        <authorList>
            <person name="Moris V.C."/>
            <person name="Podsiadlowski L."/>
            <person name="Martin S."/>
            <person name="Oeyen J.P."/>
            <person name="Donath A."/>
            <person name="Petersen M."/>
            <person name="Wilbrandt J."/>
            <person name="Misof B."/>
            <person name="Liedtke D."/>
            <person name="Thamm M."/>
            <person name="Scheiner R."/>
            <person name="Schmitt T."/>
            <person name="Niehuis O."/>
        </authorList>
    </citation>
    <scope>NUCLEOTIDE SEQUENCE</scope>
    <source>
        <strain evidence="2">GBR_01_08_01A</strain>
    </source>
</reference>
<comment type="caution">
    <text evidence="2">The sequence shown here is derived from an EMBL/GenBank/DDBJ whole genome shotgun (WGS) entry which is preliminary data.</text>
</comment>
<keyword evidence="1" id="KW-0238">DNA-binding</keyword>
<dbReference type="Proteomes" id="UP001258017">
    <property type="component" value="Unassembled WGS sequence"/>
</dbReference>
<dbReference type="EMBL" id="JAIFRP010000175">
    <property type="protein sequence ID" value="KAK2578780.1"/>
    <property type="molecule type" value="Genomic_DNA"/>
</dbReference>
<keyword evidence="3" id="KW-1185">Reference proteome</keyword>
<reference evidence="2" key="1">
    <citation type="submission" date="2021-08" db="EMBL/GenBank/DDBJ databases">
        <authorList>
            <person name="Misof B."/>
            <person name="Oliver O."/>
            <person name="Podsiadlowski L."/>
            <person name="Donath A."/>
            <person name="Peters R."/>
            <person name="Mayer C."/>
            <person name="Rust J."/>
            <person name="Gunkel S."/>
            <person name="Lesny P."/>
            <person name="Martin S."/>
            <person name="Oeyen J.P."/>
            <person name="Petersen M."/>
            <person name="Panagiotis P."/>
            <person name="Wilbrandt J."/>
            <person name="Tanja T."/>
        </authorList>
    </citation>
    <scope>NUCLEOTIDE SEQUENCE</scope>
    <source>
        <strain evidence="2">GBR_01_08_01A</strain>
        <tissue evidence="2">Thorax + abdomen</tissue>
    </source>
</reference>
<dbReference type="GO" id="GO:0003677">
    <property type="term" value="F:DNA binding"/>
    <property type="evidence" value="ECO:0007669"/>
    <property type="project" value="UniProtKB-KW"/>
</dbReference>
<dbReference type="InterPro" id="IPR010998">
    <property type="entry name" value="Integrase_recombinase_N"/>
</dbReference>
<gene>
    <name evidence="2" type="ORF">KPH14_008884</name>
</gene>
<organism evidence="2 3">
    <name type="scientific">Odynerus spinipes</name>
    <dbReference type="NCBI Taxonomy" id="1348599"/>
    <lineage>
        <taxon>Eukaryota</taxon>
        <taxon>Metazoa</taxon>
        <taxon>Ecdysozoa</taxon>
        <taxon>Arthropoda</taxon>
        <taxon>Hexapoda</taxon>
        <taxon>Insecta</taxon>
        <taxon>Pterygota</taxon>
        <taxon>Neoptera</taxon>
        <taxon>Endopterygota</taxon>
        <taxon>Hymenoptera</taxon>
        <taxon>Apocrita</taxon>
        <taxon>Aculeata</taxon>
        <taxon>Vespoidea</taxon>
        <taxon>Vespidae</taxon>
        <taxon>Eumeninae</taxon>
        <taxon>Odynerus</taxon>
    </lineage>
</organism>